<keyword evidence="3" id="KW-1185">Reference proteome</keyword>
<dbReference type="PANTHER" id="PTHR40940">
    <property type="entry name" value="PROTEIN BATD-RELATED"/>
    <property type="match status" value="1"/>
</dbReference>
<dbReference type="PANTHER" id="PTHR40940:SF2">
    <property type="entry name" value="BATD"/>
    <property type="match status" value="1"/>
</dbReference>
<dbReference type="EMBL" id="JBHULN010000017">
    <property type="protein sequence ID" value="MFD2573396.1"/>
    <property type="molecule type" value="Genomic_DNA"/>
</dbReference>
<sequence length="484" mass="53110">MICCNKITINFAVFRNFLVLFYCSCGFVFSQSVDNLVSIELSQPTFPIERPFTISVIISKSDSRPTVSFPDIPGFSKRGTSASVTTTDVAGKMVTNQIITQNYQARAPGRFLLAPFEITINGEVVQSKGALLVVQPPTTASAPTNATQITVSNDAAFVSLRTSKSSIFAGEGIALTLSFFVADNYPYELSFKSLDQQLQNITKSIRPTNAWEENLAITELKPISILIKGKKYREIRLFQSIFFPLSSQPLRLPAVSIWLTQTRTPASQAEKVVFTSRPVTVAVRPLPSHPLRGRVPVGAFRLEESLERHRVGVGQSTRYTFAITGEGNIATLPAPTRLEETTSVDVFPPEERQQITRSTDGVTGRKTFAYFIVPRQNGILSLANQFQWIYFDPETARYDTLHPNLQLQVGGSLAVVNNTSASVNAADTDGDVASVSPIGNSLYQGIEALDSTHQPISIAVLVRSIANVVLVLMLLGMIFVFFKK</sequence>
<comment type="caution">
    <text evidence="2">The sequence shown here is derived from an EMBL/GenBank/DDBJ whole genome shotgun (WGS) entry which is preliminary data.</text>
</comment>
<dbReference type="RefSeq" id="WP_381526014.1">
    <property type="nucleotide sequence ID" value="NZ_JBHULN010000017.1"/>
</dbReference>
<keyword evidence="1" id="KW-0472">Membrane</keyword>
<dbReference type="Pfam" id="PF13584">
    <property type="entry name" value="BatD"/>
    <property type="match status" value="2"/>
</dbReference>
<evidence type="ECO:0000313" key="2">
    <source>
        <dbReference type="EMBL" id="MFD2573396.1"/>
    </source>
</evidence>
<name>A0ABW5MBC4_9BACT</name>
<accession>A0ABW5MBC4</accession>
<keyword evidence="1" id="KW-1133">Transmembrane helix</keyword>
<protein>
    <submittedName>
        <fullName evidence="2">BatD family protein</fullName>
    </submittedName>
</protein>
<keyword evidence="1" id="KW-0812">Transmembrane</keyword>
<organism evidence="2 3">
    <name type="scientific">Spirosoma soli</name>
    <dbReference type="NCBI Taxonomy" id="1770529"/>
    <lineage>
        <taxon>Bacteria</taxon>
        <taxon>Pseudomonadati</taxon>
        <taxon>Bacteroidota</taxon>
        <taxon>Cytophagia</taxon>
        <taxon>Cytophagales</taxon>
        <taxon>Cytophagaceae</taxon>
        <taxon>Spirosoma</taxon>
    </lineage>
</organism>
<reference evidence="3" key="1">
    <citation type="journal article" date="2019" name="Int. J. Syst. Evol. Microbiol.">
        <title>The Global Catalogue of Microorganisms (GCM) 10K type strain sequencing project: providing services to taxonomists for standard genome sequencing and annotation.</title>
        <authorList>
            <consortium name="The Broad Institute Genomics Platform"/>
            <consortium name="The Broad Institute Genome Sequencing Center for Infectious Disease"/>
            <person name="Wu L."/>
            <person name="Ma J."/>
        </authorList>
    </citation>
    <scope>NUCLEOTIDE SEQUENCE [LARGE SCALE GENOMIC DNA]</scope>
    <source>
        <strain evidence="3">KCTC 42805</strain>
    </source>
</reference>
<evidence type="ECO:0000256" key="1">
    <source>
        <dbReference type="SAM" id="Phobius"/>
    </source>
</evidence>
<feature type="transmembrane region" description="Helical" evidence="1">
    <location>
        <begin position="460"/>
        <end position="482"/>
    </location>
</feature>
<gene>
    <name evidence="2" type="ORF">ACFSUS_22335</name>
</gene>
<evidence type="ECO:0000313" key="3">
    <source>
        <dbReference type="Proteomes" id="UP001597469"/>
    </source>
</evidence>
<proteinExistence type="predicted"/>
<dbReference type="Proteomes" id="UP001597469">
    <property type="component" value="Unassembled WGS sequence"/>
</dbReference>
<dbReference type="InterPro" id="IPR025738">
    <property type="entry name" value="BatD"/>
</dbReference>